<keyword evidence="3" id="KW-1185">Reference proteome</keyword>
<comment type="caution">
    <text evidence="2">The sequence shown here is derived from an EMBL/GenBank/DDBJ whole genome shotgun (WGS) entry which is preliminary data.</text>
</comment>
<protein>
    <submittedName>
        <fullName evidence="2">NAD(P)-binding protein</fullName>
    </submittedName>
</protein>
<evidence type="ECO:0000313" key="2">
    <source>
        <dbReference type="EMBL" id="NLR94038.1"/>
    </source>
</evidence>
<dbReference type="GO" id="GO:0016491">
    <property type="term" value="F:oxidoreductase activity"/>
    <property type="evidence" value="ECO:0007669"/>
    <property type="project" value="InterPro"/>
</dbReference>
<dbReference type="AlphaFoldDB" id="A0A7X8XYE4"/>
<proteinExistence type="predicted"/>
<dbReference type="Pfam" id="PF01593">
    <property type="entry name" value="Amino_oxidase"/>
    <property type="match status" value="1"/>
</dbReference>
<evidence type="ECO:0000259" key="1">
    <source>
        <dbReference type="Pfam" id="PF01593"/>
    </source>
</evidence>
<dbReference type="RefSeq" id="WP_168884750.1">
    <property type="nucleotide sequence ID" value="NZ_JABAIL010000009.1"/>
</dbReference>
<name>A0A7X8XYE4_9BACT</name>
<gene>
    <name evidence="2" type="ORF">HGP29_22745</name>
</gene>
<dbReference type="Gene3D" id="3.50.50.60">
    <property type="entry name" value="FAD/NAD(P)-binding domain"/>
    <property type="match status" value="1"/>
</dbReference>
<feature type="domain" description="Amine oxidase" evidence="1">
    <location>
        <begin position="12"/>
        <end position="397"/>
    </location>
</feature>
<dbReference type="InterPro" id="IPR036188">
    <property type="entry name" value="FAD/NAD-bd_sf"/>
</dbReference>
<dbReference type="InterPro" id="IPR002937">
    <property type="entry name" value="Amino_oxidase"/>
</dbReference>
<dbReference type="EMBL" id="JABAIL010000009">
    <property type="protein sequence ID" value="NLR94038.1"/>
    <property type="molecule type" value="Genomic_DNA"/>
</dbReference>
<dbReference type="PANTHER" id="PTHR42841">
    <property type="entry name" value="AMINE OXIDASE"/>
    <property type="match status" value="1"/>
</dbReference>
<sequence length="410" mass="46445">MEDKVYIIGAGVSGLIAAYELEQYGYHPIVIEKSSEVGGRVKTLQENGFVLDVGFQVLLSAYPLAQKYLDMEKLNLRKLASGALIYSNGQAYRIGDPLRNWNILFPTLLSDIGSIYDKLKILQLNLSLKNKSLKDIFSSNEKTTYDYLVDFGFSTKIINRFFKPFFSGIFLEPDLNTSSRMFEFVYKMFGEGHATIPQLGIGEISKQLKGKLKHTEFVYNTEVTEMTNDFITLGSGEKKSHQGVIIASNTPSLINQEEVKWKSCMCIYFEVDQTNIPQETIALIADTEKFANNLYAYRDHSTNKTILSVTSLEIQNHTDQEIIDHVTREVKHYTGASTIKYIKHYRINKALPDRKNLKMTVTEKENRLSENIFIAGDSLLNGSLNAAMESGRNAAIQLINYKKKSLEISQ</sequence>
<evidence type="ECO:0000313" key="3">
    <source>
        <dbReference type="Proteomes" id="UP000585050"/>
    </source>
</evidence>
<accession>A0A7X8XYE4</accession>
<reference evidence="2 3" key="1">
    <citation type="submission" date="2020-04" db="EMBL/GenBank/DDBJ databases">
        <title>Flammeovirga sp. SR4, a novel species isolated from seawater.</title>
        <authorList>
            <person name="Wang X."/>
        </authorList>
    </citation>
    <scope>NUCLEOTIDE SEQUENCE [LARGE SCALE GENOMIC DNA]</scope>
    <source>
        <strain evidence="2 3">SR4</strain>
    </source>
</reference>
<dbReference type="SUPFAM" id="SSF51905">
    <property type="entry name" value="FAD/NAD(P)-binding domain"/>
    <property type="match status" value="1"/>
</dbReference>
<organism evidence="2 3">
    <name type="scientific">Flammeovirga agarivorans</name>
    <dbReference type="NCBI Taxonomy" id="2726742"/>
    <lineage>
        <taxon>Bacteria</taxon>
        <taxon>Pseudomonadati</taxon>
        <taxon>Bacteroidota</taxon>
        <taxon>Cytophagia</taxon>
        <taxon>Cytophagales</taxon>
        <taxon>Flammeovirgaceae</taxon>
        <taxon>Flammeovirga</taxon>
    </lineage>
</organism>
<dbReference type="Proteomes" id="UP000585050">
    <property type="component" value="Unassembled WGS sequence"/>
</dbReference>